<dbReference type="EMBL" id="NIZV01000392">
    <property type="protein sequence ID" value="RSL92165.1"/>
    <property type="molecule type" value="Genomic_DNA"/>
</dbReference>
<organism evidence="2 3">
    <name type="scientific">Fusarium ambrosium</name>
    <dbReference type="NCBI Taxonomy" id="131363"/>
    <lineage>
        <taxon>Eukaryota</taxon>
        <taxon>Fungi</taxon>
        <taxon>Dikarya</taxon>
        <taxon>Ascomycota</taxon>
        <taxon>Pezizomycotina</taxon>
        <taxon>Sordariomycetes</taxon>
        <taxon>Hypocreomycetidae</taxon>
        <taxon>Hypocreales</taxon>
        <taxon>Nectriaceae</taxon>
        <taxon>Fusarium</taxon>
        <taxon>Fusarium solani species complex</taxon>
    </lineage>
</organism>
<evidence type="ECO:0000256" key="1">
    <source>
        <dbReference type="ARBA" id="ARBA00008383"/>
    </source>
</evidence>
<gene>
    <name evidence="2" type="ORF">CDV31_015276</name>
</gene>
<accession>A0A428SQV3</accession>
<dbReference type="Gene3D" id="3.40.50.10540">
    <property type="entry name" value="Crotonobetainyl-coa:carnitine coa-transferase, domain 1"/>
    <property type="match status" value="1"/>
</dbReference>
<dbReference type="PANTHER" id="PTHR48229">
    <property type="entry name" value="CAIB/BAIF FAMILY ENZYME (AFU_ORTHOLOGUE AFUA_1G05360)-RELATED"/>
    <property type="match status" value="1"/>
</dbReference>
<name>A0A428SQV3_9HYPO</name>
<dbReference type="InterPro" id="IPR023606">
    <property type="entry name" value="CoA-Trfase_III_dom_1_sf"/>
</dbReference>
<dbReference type="Proteomes" id="UP000288429">
    <property type="component" value="Unassembled WGS sequence"/>
</dbReference>
<dbReference type="AlphaFoldDB" id="A0A428SQV3"/>
<protein>
    <submittedName>
        <fullName evidence="2">Uncharacterized protein</fullName>
    </submittedName>
</protein>
<dbReference type="InterPro" id="IPR003673">
    <property type="entry name" value="CoA-Trfase_fam_III"/>
</dbReference>
<comment type="similarity">
    <text evidence="1">Belongs to the CoA-transferase III family.</text>
</comment>
<comment type="caution">
    <text evidence="2">The sequence shown here is derived from an EMBL/GenBank/DDBJ whole genome shotgun (WGS) entry which is preliminary data.</text>
</comment>
<dbReference type="SUPFAM" id="SSF89796">
    <property type="entry name" value="CoA-transferase family III (CaiB/BaiF)"/>
    <property type="match status" value="2"/>
</dbReference>
<dbReference type="GO" id="GO:0003824">
    <property type="term" value="F:catalytic activity"/>
    <property type="evidence" value="ECO:0007669"/>
    <property type="project" value="InterPro"/>
</dbReference>
<keyword evidence="3" id="KW-1185">Reference proteome</keyword>
<proteinExistence type="inferred from homology"/>
<evidence type="ECO:0000313" key="2">
    <source>
        <dbReference type="EMBL" id="RSL92165.1"/>
    </source>
</evidence>
<evidence type="ECO:0000313" key="3">
    <source>
        <dbReference type="Proteomes" id="UP000288429"/>
    </source>
</evidence>
<dbReference type="PANTHER" id="PTHR48229:SF2">
    <property type="entry name" value="CAIB_BAIF FAMILY PROTEIN"/>
    <property type="match status" value="1"/>
</dbReference>
<sequence>MSSSVSSNTLPSTGYSIPGEARKIFFEGIISNPLIAPTLPPEAVDLAQFITFKGSPEPSLPINWRFAESISSLKAYEALLLSVLLKRKYGLGQVPIEIDTDHAQLFLMSSLIWTLDPDGENLNAGSIMNPEGQNKLAKYFPSWDKHNGHSTLHRVSATNIYKTKDGKYFHLHGSMNPNPTLDSIGLPHDMQADSLEEAREPFVEAVGKLTSEEMQHLATDVYRQAGTICCTVDEYRQKQEPGWWPYTETTSPARPLAGLKVVDLTRVIAAPATSRGLAEYGASVMRVVAPHLPDTSPLHLDLNHGKWNACLDLRQEEDRKKLKALIMDADIVLQGYRPGVFDKYGFSEQDIIDMCRERERGIIYARENCYGWQGPWKDRSGWQQISDANCGVSYEFGRAMGNDEPVTPVFPNSDYCTGVAGICGILSALIRRGESGGSYTVDIALNYYSQWLVNSVGTYPDQVWQDLWKRNGSPVFRYFDPMQTLVPKTLQIVIKNSGQTLFKPEFFHQYSCRYLGKDVKIVAPILRFPNGDVKPGFNVGTRSNGVDAARWPEDLSVEVVT</sequence>
<dbReference type="InterPro" id="IPR052985">
    <property type="entry name" value="CoA-trans_III_biosynth/detox"/>
</dbReference>
<dbReference type="Pfam" id="PF02515">
    <property type="entry name" value="CoA_transf_3"/>
    <property type="match status" value="1"/>
</dbReference>
<reference evidence="2 3" key="1">
    <citation type="submission" date="2017-06" db="EMBL/GenBank/DDBJ databases">
        <title>Cmopartive genomic analysis of Ambrosia Fusariam Clade fungi.</title>
        <authorList>
            <person name="Stajich J.E."/>
            <person name="Carrillo J."/>
            <person name="Kijimoto T."/>
            <person name="Eskalen A."/>
            <person name="O'Donnell K."/>
            <person name="Kasson M."/>
        </authorList>
    </citation>
    <scope>NUCLEOTIDE SEQUENCE [LARGE SCALE GENOMIC DNA]</scope>
    <source>
        <strain evidence="2 3">NRRL 20438</strain>
    </source>
</reference>